<evidence type="ECO:0000313" key="11">
    <source>
        <dbReference type="RefSeq" id="XP_027281928.2"/>
    </source>
</evidence>
<sequence>MRQRRELLASPDIRWLLQRGPSQKLSTMKVITTALMCLLLAAMWPQDVDSKSMHVPSSRCCFRFLKKMPPQKLIQCYREISSSCSHPAVVFRLKKGLESCALTTTTWVQDYLKKVKPC</sequence>
<keyword evidence="5" id="KW-1015">Disulfide bond</keyword>
<dbReference type="GO" id="GO:0008009">
    <property type="term" value="F:chemokine activity"/>
    <property type="evidence" value="ECO:0007669"/>
    <property type="project" value="InterPro"/>
</dbReference>
<comment type="similarity">
    <text evidence="1">Belongs to the intercrine beta (chemokine CC) family.</text>
</comment>
<dbReference type="GO" id="GO:0006954">
    <property type="term" value="P:inflammatory response"/>
    <property type="evidence" value="ECO:0007669"/>
    <property type="project" value="TreeGrafter"/>
</dbReference>
<dbReference type="CTD" id="6346"/>
<dbReference type="GeneID" id="103159565"/>
<keyword evidence="2" id="KW-0145">Chemotaxis</keyword>
<evidence type="ECO:0000256" key="1">
    <source>
        <dbReference type="ARBA" id="ARBA00010868"/>
    </source>
</evidence>
<dbReference type="SMART" id="SM00199">
    <property type="entry name" value="SCY"/>
    <property type="match status" value="1"/>
</dbReference>
<evidence type="ECO:0000256" key="7">
    <source>
        <dbReference type="ARBA" id="ARBA00074061"/>
    </source>
</evidence>
<dbReference type="GO" id="GO:0005615">
    <property type="term" value="C:extracellular space"/>
    <property type="evidence" value="ECO:0007669"/>
    <property type="project" value="UniProtKB-KW"/>
</dbReference>
<proteinExistence type="inferred from homology"/>
<dbReference type="SUPFAM" id="SSF54117">
    <property type="entry name" value="Interleukin 8-like chemokines"/>
    <property type="match status" value="1"/>
</dbReference>
<dbReference type="GO" id="GO:0048245">
    <property type="term" value="P:eosinophil chemotaxis"/>
    <property type="evidence" value="ECO:0007669"/>
    <property type="project" value="TreeGrafter"/>
</dbReference>
<dbReference type="InterPro" id="IPR001811">
    <property type="entry name" value="Chemokine_IL8-like_dom"/>
</dbReference>
<organism evidence="10 11">
    <name type="scientific">Cricetulus griseus</name>
    <name type="common">Chinese hamster</name>
    <name type="synonym">Cricetulus barabensis griseus</name>
    <dbReference type="NCBI Taxonomy" id="10029"/>
    <lineage>
        <taxon>Eukaryota</taxon>
        <taxon>Metazoa</taxon>
        <taxon>Chordata</taxon>
        <taxon>Craniata</taxon>
        <taxon>Vertebrata</taxon>
        <taxon>Euteleostomi</taxon>
        <taxon>Mammalia</taxon>
        <taxon>Eutheria</taxon>
        <taxon>Euarchontoglires</taxon>
        <taxon>Glires</taxon>
        <taxon>Rodentia</taxon>
        <taxon>Myomorpha</taxon>
        <taxon>Muroidea</taxon>
        <taxon>Cricetidae</taxon>
        <taxon>Cricetinae</taxon>
        <taxon>Cricetulus</taxon>
    </lineage>
</organism>
<dbReference type="GO" id="GO:0061844">
    <property type="term" value="P:antimicrobial humoral immune response mediated by antimicrobial peptide"/>
    <property type="evidence" value="ECO:0007669"/>
    <property type="project" value="TreeGrafter"/>
</dbReference>
<dbReference type="InterPro" id="IPR039809">
    <property type="entry name" value="Chemokine_b/g/d"/>
</dbReference>
<evidence type="ECO:0000256" key="4">
    <source>
        <dbReference type="ARBA" id="ARBA00022729"/>
    </source>
</evidence>
<dbReference type="PANTHER" id="PTHR12015:SF5">
    <property type="entry name" value="C-C MOTIF CHEMOKINE 1"/>
    <property type="match status" value="1"/>
</dbReference>
<evidence type="ECO:0000313" key="10">
    <source>
        <dbReference type="Proteomes" id="UP001108280"/>
    </source>
</evidence>
<reference evidence="11" key="3">
    <citation type="submission" date="2025-08" db="UniProtKB">
        <authorList>
            <consortium name="RefSeq"/>
        </authorList>
    </citation>
    <scope>IDENTIFICATION</scope>
    <source>
        <strain evidence="11">17A/GY</strain>
        <tissue evidence="11">Liver</tissue>
    </source>
</reference>
<dbReference type="KEGG" id="cge:103159565"/>
<evidence type="ECO:0000256" key="5">
    <source>
        <dbReference type="ARBA" id="ARBA00023157"/>
    </source>
</evidence>
<name>A0A9J7GBB7_CRIGR</name>
<feature type="domain" description="Chemokine interleukin-8-like" evidence="9">
    <location>
        <begin position="57"/>
        <end position="115"/>
    </location>
</feature>
<dbReference type="Pfam" id="PF00048">
    <property type="entry name" value="IL8"/>
    <property type="match status" value="1"/>
</dbReference>
<reference evidence="10" key="1">
    <citation type="journal article" date="2018" name="Biotechnol. Bioeng.">
        <title>A reference genome of the Chinese hamster based on a hybrid assembly strategy.</title>
        <authorList>
            <person name="Rupp O."/>
            <person name="MacDonald M.L."/>
            <person name="Li S."/>
            <person name="Dhiman H."/>
            <person name="Polson S."/>
            <person name="Griep S."/>
            <person name="Heffner K."/>
            <person name="Hernandez I."/>
            <person name="Brinkrolf K."/>
            <person name="Jadhav V."/>
            <person name="Samoudi M."/>
            <person name="Hao H."/>
            <person name="Kingham B."/>
            <person name="Goesmann A."/>
            <person name="Betenbaugh M.J."/>
            <person name="Lewis N.E."/>
            <person name="Borth N."/>
            <person name="Lee K.H."/>
        </authorList>
    </citation>
    <scope>NUCLEOTIDE SEQUENCE [LARGE SCALE GENOMIC DNA]</scope>
    <source>
        <strain evidence="10">17A/GY</strain>
    </source>
</reference>
<dbReference type="Proteomes" id="UP001108280">
    <property type="component" value="Chromosome 7"/>
</dbReference>
<keyword evidence="6" id="KW-0325">Glycoprotein</keyword>
<dbReference type="Gene3D" id="2.40.50.40">
    <property type="match status" value="1"/>
</dbReference>
<evidence type="ECO:0000256" key="2">
    <source>
        <dbReference type="ARBA" id="ARBA00022500"/>
    </source>
</evidence>
<dbReference type="GO" id="GO:0048020">
    <property type="term" value="F:CCR chemokine receptor binding"/>
    <property type="evidence" value="ECO:0007669"/>
    <property type="project" value="TreeGrafter"/>
</dbReference>
<dbReference type="GO" id="GO:0030335">
    <property type="term" value="P:positive regulation of cell migration"/>
    <property type="evidence" value="ECO:0007669"/>
    <property type="project" value="TreeGrafter"/>
</dbReference>
<dbReference type="FunFam" id="2.40.50.40:FF:000033">
    <property type="entry name" value="C-C motif chemokine 1"/>
    <property type="match status" value="1"/>
</dbReference>
<dbReference type="GO" id="GO:0070098">
    <property type="term" value="P:chemokine-mediated signaling pathway"/>
    <property type="evidence" value="ECO:0007669"/>
    <property type="project" value="TreeGrafter"/>
</dbReference>
<accession>A0A9J7GBB7</accession>
<dbReference type="OrthoDB" id="9447832at2759"/>
<evidence type="ECO:0000259" key="9">
    <source>
        <dbReference type="SMART" id="SM00199"/>
    </source>
</evidence>
<reference evidence="10" key="2">
    <citation type="journal article" date="2020" name="Biotechnol. Bioeng.">
        <title>Chromosome-scale scaffolds for the Chinese hamster reference genome assembly to facilitate the study of the CHO epigenome.</title>
        <authorList>
            <person name="Hilliard W."/>
            <person name="MacDonald M."/>
            <person name="Lee K.H."/>
        </authorList>
    </citation>
    <scope>NUCLEOTIDE SEQUENCE [LARGE SCALE GENOMIC DNA]</scope>
    <source>
        <strain evidence="10">17A/GY</strain>
    </source>
</reference>
<keyword evidence="10" id="KW-1185">Reference proteome</keyword>
<dbReference type="CDD" id="cd00272">
    <property type="entry name" value="Chemokine_CC"/>
    <property type="match status" value="1"/>
</dbReference>
<gene>
    <name evidence="11" type="primary">Ccl1</name>
</gene>
<evidence type="ECO:0000256" key="8">
    <source>
        <dbReference type="ARBA" id="ARBA00082821"/>
    </source>
</evidence>
<evidence type="ECO:0000256" key="3">
    <source>
        <dbReference type="ARBA" id="ARBA00022514"/>
    </source>
</evidence>
<dbReference type="RefSeq" id="XP_007642340.2">
    <property type="nucleotide sequence ID" value="XM_007644150.4"/>
</dbReference>
<dbReference type="RefSeq" id="XP_027281928.2">
    <property type="nucleotide sequence ID" value="XM_027426127.2"/>
</dbReference>
<keyword evidence="3" id="KW-0202">Cytokine</keyword>
<dbReference type="InterPro" id="IPR036048">
    <property type="entry name" value="Interleukin_8-like_sf"/>
</dbReference>
<dbReference type="AlphaFoldDB" id="A0A9J7GBB7"/>
<dbReference type="PANTHER" id="PTHR12015">
    <property type="entry name" value="SMALL INDUCIBLE CYTOKINE A"/>
    <property type="match status" value="1"/>
</dbReference>
<keyword evidence="4" id="KW-0732">Signal</keyword>
<protein>
    <recommendedName>
        <fullName evidence="7">C-C motif chemokine 1</fullName>
    </recommendedName>
    <alternativeName>
        <fullName evidence="8">Small-inducible cytokine A1</fullName>
    </alternativeName>
</protein>
<evidence type="ECO:0000256" key="6">
    <source>
        <dbReference type="ARBA" id="ARBA00023180"/>
    </source>
</evidence>